<feature type="domain" description="Major facilitator superfamily (MFS) profile" evidence="8">
    <location>
        <begin position="11"/>
        <end position="482"/>
    </location>
</feature>
<evidence type="ECO:0000256" key="4">
    <source>
        <dbReference type="ARBA" id="ARBA00022989"/>
    </source>
</evidence>
<evidence type="ECO:0000313" key="10">
    <source>
        <dbReference type="Proteomes" id="UP000316778"/>
    </source>
</evidence>
<feature type="transmembrane region" description="Helical" evidence="7">
    <location>
        <begin position="391"/>
        <end position="413"/>
    </location>
</feature>
<comment type="caution">
    <text evidence="9">The sequence shown here is derived from an EMBL/GenBank/DDBJ whole genome shotgun (WGS) entry which is preliminary data.</text>
</comment>
<dbReference type="Pfam" id="PF07690">
    <property type="entry name" value="MFS_1"/>
    <property type="match status" value="1"/>
</dbReference>
<organism evidence="9 10">
    <name type="scientific">Chitinophaga japonensis</name>
    <name type="common">Flexibacter japonensis</name>
    <dbReference type="NCBI Taxonomy" id="104662"/>
    <lineage>
        <taxon>Bacteria</taxon>
        <taxon>Pseudomonadati</taxon>
        <taxon>Bacteroidota</taxon>
        <taxon>Chitinophagia</taxon>
        <taxon>Chitinophagales</taxon>
        <taxon>Chitinophagaceae</taxon>
        <taxon>Chitinophaga</taxon>
    </lineage>
</organism>
<feature type="transmembrane region" description="Helical" evidence="7">
    <location>
        <begin position="12"/>
        <end position="38"/>
    </location>
</feature>
<feature type="transmembrane region" description="Helical" evidence="7">
    <location>
        <begin position="101"/>
        <end position="125"/>
    </location>
</feature>
<dbReference type="GO" id="GO:0015112">
    <property type="term" value="F:nitrate transmembrane transporter activity"/>
    <property type="evidence" value="ECO:0007669"/>
    <property type="project" value="InterPro"/>
</dbReference>
<feature type="transmembrane region" description="Helical" evidence="7">
    <location>
        <begin position="250"/>
        <end position="272"/>
    </location>
</feature>
<evidence type="ECO:0000256" key="3">
    <source>
        <dbReference type="ARBA" id="ARBA00022692"/>
    </source>
</evidence>
<evidence type="ECO:0000256" key="5">
    <source>
        <dbReference type="ARBA" id="ARBA00023063"/>
    </source>
</evidence>
<dbReference type="InterPro" id="IPR020846">
    <property type="entry name" value="MFS_dom"/>
</dbReference>
<dbReference type="OrthoDB" id="9773404at2"/>
<comment type="subcellular location">
    <subcellularLocation>
        <location evidence="1">Membrane</location>
        <topology evidence="1">Multi-pass membrane protein</topology>
    </subcellularLocation>
</comment>
<feature type="transmembrane region" description="Helical" evidence="7">
    <location>
        <begin position="75"/>
        <end position="95"/>
    </location>
</feature>
<dbReference type="Gene3D" id="1.20.1250.20">
    <property type="entry name" value="MFS general substrate transporter like domains"/>
    <property type="match status" value="2"/>
</dbReference>
<dbReference type="AlphaFoldDB" id="A0A562TBL1"/>
<evidence type="ECO:0000256" key="1">
    <source>
        <dbReference type="ARBA" id="ARBA00004141"/>
    </source>
</evidence>
<dbReference type="GO" id="GO:0042128">
    <property type="term" value="P:nitrate assimilation"/>
    <property type="evidence" value="ECO:0007669"/>
    <property type="project" value="UniProtKB-KW"/>
</dbReference>
<dbReference type="InterPro" id="IPR044772">
    <property type="entry name" value="NO3_transporter"/>
</dbReference>
<dbReference type="EMBL" id="VLLG01000002">
    <property type="protein sequence ID" value="TWI90967.1"/>
    <property type="molecule type" value="Genomic_DNA"/>
</dbReference>
<evidence type="ECO:0000313" key="9">
    <source>
        <dbReference type="EMBL" id="TWI90967.1"/>
    </source>
</evidence>
<comment type="similarity">
    <text evidence="2">Belongs to the major facilitator superfamily. Nitrate/nitrite porter (TC 2.A.1.8) family.</text>
</comment>
<keyword evidence="4 7" id="KW-1133">Transmembrane helix</keyword>
<dbReference type="GO" id="GO:0016020">
    <property type="term" value="C:membrane"/>
    <property type="evidence" value="ECO:0007669"/>
    <property type="project" value="UniProtKB-SubCell"/>
</dbReference>
<gene>
    <name evidence="9" type="ORF">LX66_0328</name>
</gene>
<keyword evidence="3 7" id="KW-0812">Transmembrane</keyword>
<feature type="transmembrane region" description="Helical" evidence="7">
    <location>
        <begin position="284"/>
        <end position="301"/>
    </location>
</feature>
<sequence length="498" mass="54868">MQQRPSGIAYRILFFNTLAFTVCFAGWVLNGVLVAFLIDNGIVNWNLVQAGWLLGIPVLTGSVMRLPLGLLTDRIGGRWVFSGLMLLCAIPLFLLSTTTHYTLFLVLSFLFGLLGASFAVGVGFTSLWFPPEWQGRALGIFGMGNVGSAITTMVAPSLLIRLTGDGTNPEGWRMLPVIYAMALVVMAVLFALFTRNKRPASSGKSLALMLRPLKSVRVWRFGLYYFLVFGCFVTFSQWLVSYFLNVYNTTLVMAGMFAACFSLPAGLFRAVGGWLSDRSGARQVMYWVLGNSVILTFLLLIPRMEIYSPGAGLMATQAGTVTQVSADAITVDDKTYPLKARQPRPAHTDRQQLIFPTKESWQEAAVQTGDVVKKKQMLAQGVTRIYFQANVWVFLVLILLTGISWGIGTAAVFKHIPVYFPQEVGIVGGMVGLIGGLGGFVGPILFGYLLNLSGLWTSSWFFVCLLSALCLLWMHRVITRMMKQGAPHLADKFERPDQ</sequence>
<evidence type="ECO:0000259" key="8">
    <source>
        <dbReference type="PROSITE" id="PS50850"/>
    </source>
</evidence>
<dbReference type="PROSITE" id="PS50850">
    <property type="entry name" value="MFS"/>
    <property type="match status" value="1"/>
</dbReference>
<feature type="transmembrane region" description="Helical" evidence="7">
    <location>
        <begin position="425"/>
        <end position="449"/>
    </location>
</feature>
<protein>
    <submittedName>
        <fullName evidence="9">NNP family nitrate/nitrite transporter-like MFS transporter</fullName>
    </submittedName>
</protein>
<name>A0A562TBL1_CHIJA</name>
<dbReference type="InterPro" id="IPR011701">
    <property type="entry name" value="MFS"/>
</dbReference>
<feature type="transmembrane region" description="Helical" evidence="7">
    <location>
        <begin position="50"/>
        <end position="68"/>
    </location>
</feature>
<keyword evidence="10" id="KW-1185">Reference proteome</keyword>
<dbReference type="RefSeq" id="WP_145710144.1">
    <property type="nucleotide sequence ID" value="NZ_BAAAFY010000001.1"/>
</dbReference>
<feature type="transmembrane region" description="Helical" evidence="7">
    <location>
        <begin position="137"/>
        <end position="160"/>
    </location>
</feature>
<dbReference type="Proteomes" id="UP000316778">
    <property type="component" value="Unassembled WGS sequence"/>
</dbReference>
<evidence type="ECO:0000256" key="6">
    <source>
        <dbReference type="ARBA" id="ARBA00023136"/>
    </source>
</evidence>
<proteinExistence type="inferred from homology"/>
<evidence type="ECO:0000256" key="7">
    <source>
        <dbReference type="SAM" id="Phobius"/>
    </source>
</evidence>
<dbReference type="PANTHER" id="PTHR23515">
    <property type="entry name" value="HIGH-AFFINITY NITRATE TRANSPORTER 2.3"/>
    <property type="match status" value="1"/>
</dbReference>
<feature type="transmembrane region" description="Helical" evidence="7">
    <location>
        <begin position="221"/>
        <end position="244"/>
    </location>
</feature>
<feature type="transmembrane region" description="Helical" evidence="7">
    <location>
        <begin position="455"/>
        <end position="474"/>
    </location>
</feature>
<dbReference type="SUPFAM" id="SSF103473">
    <property type="entry name" value="MFS general substrate transporter"/>
    <property type="match status" value="2"/>
</dbReference>
<evidence type="ECO:0000256" key="2">
    <source>
        <dbReference type="ARBA" id="ARBA00008432"/>
    </source>
</evidence>
<dbReference type="InterPro" id="IPR036259">
    <property type="entry name" value="MFS_trans_sf"/>
</dbReference>
<keyword evidence="6 7" id="KW-0472">Membrane</keyword>
<accession>A0A562TBL1</accession>
<keyword evidence="5" id="KW-0534">Nitrate assimilation</keyword>
<reference evidence="9 10" key="1">
    <citation type="journal article" date="2013" name="Stand. Genomic Sci.">
        <title>Genomic Encyclopedia of Type Strains, Phase I: The one thousand microbial genomes (KMG-I) project.</title>
        <authorList>
            <person name="Kyrpides N.C."/>
            <person name="Woyke T."/>
            <person name="Eisen J.A."/>
            <person name="Garrity G."/>
            <person name="Lilburn T.G."/>
            <person name="Beck B.J."/>
            <person name="Whitman W.B."/>
            <person name="Hugenholtz P."/>
            <person name="Klenk H.P."/>
        </authorList>
    </citation>
    <scope>NUCLEOTIDE SEQUENCE [LARGE SCALE GENOMIC DNA]</scope>
    <source>
        <strain evidence="9 10">DSM 13484</strain>
    </source>
</reference>
<feature type="transmembrane region" description="Helical" evidence="7">
    <location>
        <begin position="172"/>
        <end position="194"/>
    </location>
</feature>